<evidence type="ECO:0000313" key="2">
    <source>
        <dbReference type="Proteomes" id="UP000639403"/>
    </source>
</evidence>
<reference evidence="1" key="1">
    <citation type="submission" date="2020-11" db="EMBL/GenBank/DDBJ databases">
        <authorList>
            <person name="Koelle M."/>
            <person name="Horta M.A.C."/>
            <person name="Nowrousian M."/>
            <person name="Ohm R.A."/>
            <person name="Benz P."/>
            <person name="Pilgard A."/>
        </authorList>
    </citation>
    <scope>NUCLEOTIDE SEQUENCE</scope>
    <source>
        <strain evidence="1">FPRL280</strain>
    </source>
</reference>
<sequence>MFPCRRGIRNNRRHSAVAYAIHITETTESASGLEDRSRTAEAIVSYLR</sequence>
<protein>
    <submittedName>
        <fullName evidence="1">Uncharacterized protein</fullName>
    </submittedName>
</protein>
<proteinExistence type="predicted"/>
<reference evidence="1" key="2">
    <citation type="journal article" name="Front. Microbiol.">
        <title>Degradative Capacity of Two Strains of Rhodonia placenta: From Phenotype to Genotype.</title>
        <authorList>
            <person name="Kolle M."/>
            <person name="Horta M.A.C."/>
            <person name="Nowrousian M."/>
            <person name="Ohm R.A."/>
            <person name="Benz J.P."/>
            <person name="Pilgard A."/>
        </authorList>
    </citation>
    <scope>NUCLEOTIDE SEQUENCE</scope>
    <source>
        <strain evidence="1">FPRL280</strain>
    </source>
</reference>
<dbReference type="AlphaFoldDB" id="A0A8H7U304"/>
<gene>
    <name evidence="1" type="ORF">IEO21_04683</name>
</gene>
<dbReference type="Proteomes" id="UP000639403">
    <property type="component" value="Unassembled WGS sequence"/>
</dbReference>
<comment type="caution">
    <text evidence="1">The sequence shown here is derived from an EMBL/GenBank/DDBJ whole genome shotgun (WGS) entry which is preliminary data.</text>
</comment>
<evidence type="ECO:0000313" key="1">
    <source>
        <dbReference type="EMBL" id="KAF9815236.1"/>
    </source>
</evidence>
<organism evidence="1 2">
    <name type="scientific">Rhodonia placenta</name>
    <dbReference type="NCBI Taxonomy" id="104341"/>
    <lineage>
        <taxon>Eukaryota</taxon>
        <taxon>Fungi</taxon>
        <taxon>Dikarya</taxon>
        <taxon>Basidiomycota</taxon>
        <taxon>Agaricomycotina</taxon>
        <taxon>Agaricomycetes</taxon>
        <taxon>Polyporales</taxon>
        <taxon>Adustoporiaceae</taxon>
        <taxon>Rhodonia</taxon>
    </lineage>
</organism>
<dbReference type="EMBL" id="JADOXO010000073">
    <property type="protein sequence ID" value="KAF9815236.1"/>
    <property type="molecule type" value="Genomic_DNA"/>
</dbReference>
<name>A0A8H7U304_9APHY</name>
<accession>A0A8H7U304</accession>